<name>A0AAE3VRG6_9HYPH</name>
<dbReference type="EMBL" id="JAUSUL010000003">
    <property type="protein sequence ID" value="MDQ0316638.1"/>
    <property type="molecule type" value="Genomic_DNA"/>
</dbReference>
<dbReference type="Gene3D" id="3.40.50.1820">
    <property type="entry name" value="alpha/beta hydrolase"/>
    <property type="match status" value="1"/>
</dbReference>
<reference evidence="2" key="1">
    <citation type="submission" date="2023-07" db="EMBL/GenBank/DDBJ databases">
        <title>Genomic Encyclopedia of Type Strains, Phase IV (KMG-IV): sequencing the most valuable type-strain genomes for metagenomic binning, comparative biology and taxonomic classification.</title>
        <authorList>
            <person name="Goeker M."/>
        </authorList>
    </citation>
    <scope>NUCLEOTIDE SEQUENCE</scope>
    <source>
        <strain evidence="2">DSM 21202</strain>
    </source>
</reference>
<dbReference type="InterPro" id="IPR016986">
    <property type="entry name" value="UCP031982_abhydr"/>
</dbReference>
<proteinExistence type="predicted"/>
<protein>
    <submittedName>
        <fullName evidence="2">Dienelactone hydrolase</fullName>
    </submittedName>
</protein>
<feature type="signal peptide" evidence="1">
    <location>
        <begin position="1"/>
        <end position="25"/>
    </location>
</feature>
<accession>A0AAE3VRG6</accession>
<keyword evidence="2" id="KW-0378">Hydrolase</keyword>
<keyword evidence="3" id="KW-1185">Reference proteome</keyword>
<dbReference type="InterPro" id="IPR029058">
    <property type="entry name" value="AB_hydrolase_fold"/>
</dbReference>
<gene>
    <name evidence="2" type="ORF">J2S73_003114</name>
</gene>
<comment type="caution">
    <text evidence="2">The sequence shown here is derived from an EMBL/GenBank/DDBJ whole genome shotgun (WGS) entry which is preliminary data.</text>
</comment>
<dbReference type="PIRSF" id="PIRSF031982">
    <property type="entry name" value="UCP031982_abhydr"/>
    <property type="match status" value="1"/>
</dbReference>
<sequence>MVPKLHRFRLICTLLALMAAKSACASSGVGLTEIAVPAQERGREIAVTLWYPTSSAGKAIPVGSNAVFEGVAAQPGAVVAPGRHPLVLLSFGGMRAAQMHGNWLAAGLAAEGYVVAFVHPPELASDEASRAVAEIWRRPADLSAALTALSSDPVWSRHVDRRRVAAVGTFLGATSVLQLAGARLDFDRFVATCTPGGTGLDCAWYAESGVDLRQTDPKRLTASRRDERIAAVVAIAPELADAFSPDSLRTLATPTSVLTLGKPAPSGLDGSSLGGRSPSIETSAVMAADRFSVFALCTPKGAAILAEEGDTLLCDPSDPPRAELHARILARVERALHAALGPQ</sequence>
<keyword evidence="1" id="KW-0732">Signal</keyword>
<evidence type="ECO:0000313" key="2">
    <source>
        <dbReference type="EMBL" id="MDQ0316638.1"/>
    </source>
</evidence>
<evidence type="ECO:0000313" key="3">
    <source>
        <dbReference type="Proteomes" id="UP001229244"/>
    </source>
</evidence>
<dbReference type="Proteomes" id="UP001229244">
    <property type="component" value="Unassembled WGS sequence"/>
</dbReference>
<dbReference type="AlphaFoldDB" id="A0AAE3VRG6"/>
<dbReference type="RefSeq" id="WP_306886521.1">
    <property type="nucleotide sequence ID" value="NZ_JAUSUL010000003.1"/>
</dbReference>
<evidence type="ECO:0000256" key="1">
    <source>
        <dbReference type="SAM" id="SignalP"/>
    </source>
</evidence>
<dbReference type="GO" id="GO:0016787">
    <property type="term" value="F:hydrolase activity"/>
    <property type="evidence" value="ECO:0007669"/>
    <property type="project" value="UniProtKB-KW"/>
</dbReference>
<feature type="chain" id="PRO_5041992394" evidence="1">
    <location>
        <begin position="26"/>
        <end position="343"/>
    </location>
</feature>
<organism evidence="2 3">
    <name type="scientific">Amorphus orientalis</name>
    <dbReference type="NCBI Taxonomy" id="649198"/>
    <lineage>
        <taxon>Bacteria</taxon>
        <taxon>Pseudomonadati</taxon>
        <taxon>Pseudomonadota</taxon>
        <taxon>Alphaproteobacteria</taxon>
        <taxon>Hyphomicrobiales</taxon>
        <taxon>Amorphaceae</taxon>
        <taxon>Amorphus</taxon>
    </lineage>
</organism>
<dbReference type="SUPFAM" id="SSF53474">
    <property type="entry name" value="alpha/beta-Hydrolases"/>
    <property type="match status" value="1"/>
</dbReference>